<accession>A0A1V9G5N4</accession>
<evidence type="ECO:0000313" key="2">
    <source>
        <dbReference type="Proteomes" id="UP000192796"/>
    </source>
</evidence>
<name>A0A1V9G5N4_9BACT</name>
<dbReference type="AlphaFoldDB" id="A0A1V9G5N4"/>
<dbReference type="EMBL" id="LVYD01000013">
    <property type="protein sequence ID" value="OQP65951.1"/>
    <property type="molecule type" value="Genomic_DNA"/>
</dbReference>
<keyword evidence="2" id="KW-1185">Reference proteome</keyword>
<organism evidence="1 2">
    <name type="scientific">Niastella vici</name>
    <dbReference type="NCBI Taxonomy" id="1703345"/>
    <lineage>
        <taxon>Bacteria</taxon>
        <taxon>Pseudomonadati</taxon>
        <taxon>Bacteroidota</taxon>
        <taxon>Chitinophagia</taxon>
        <taxon>Chitinophagales</taxon>
        <taxon>Chitinophagaceae</taxon>
        <taxon>Niastella</taxon>
    </lineage>
</organism>
<dbReference type="Pfam" id="PF18944">
    <property type="entry name" value="DUF5691"/>
    <property type="match status" value="1"/>
</dbReference>
<dbReference type="InterPro" id="IPR043746">
    <property type="entry name" value="DUF5691"/>
</dbReference>
<proteinExistence type="predicted"/>
<sequence length="484" mass="55369">MQTWDQIINTALLGTDKRPLAASDLPTELGEAAAVIQHHTTDKEEQFLQTAALVFNYRQCGVQPLKKEGVTIDKAAAEEKQYCSVLAMHTLKDILDSESNSLLQFWLQQCNEKSRIVTPDLVPLLLDIGVQQKKLQNAVVACCGKRGEWLSRFNNEWNFSTASTNEELWQTGSPEQRKMVLEQLRKDDAAAARGWVQQTWQQEDVNMKIELLLLLAINIGSADIEFLESLAKEKSKKVKDIAWWLLKQIPEAPLVQQYQQVLQRSVTVGKKGLQVQLPADIDEAIFKTGIEKLSNNKEYTDEEFIVMQLMQAAPPSFWETQLQSTPDVIIKAWQKDVTGKKLLPALVQAVVAFKDQRWATAFMQNSHVFYIDIIPLLPVKEQEHYSIKFIAQFADNIIEHAIKREDTWSIDLARAIFIHTAKSIYQYNRSFYSRYIHCIPVGIVTELYKCAPAEDHLKATWNNTSEYITKLINLKKQTIQSFND</sequence>
<dbReference type="RefSeq" id="WP_081145795.1">
    <property type="nucleotide sequence ID" value="NZ_LVYD01000013.1"/>
</dbReference>
<gene>
    <name evidence="1" type="ORF">A3860_15285</name>
</gene>
<evidence type="ECO:0000313" key="1">
    <source>
        <dbReference type="EMBL" id="OQP65951.1"/>
    </source>
</evidence>
<dbReference type="STRING" id="1703345.A3860_15285"/>
<dbReference type="OrthoDB" id="262508at2"/>
<reference evidence="1 2" key="1">
    <citation type="submission" date="2016-03" db="EMBL/GenBank/DDBJ databases">
        <title>Niastella vici sp. nov., isolated from farmland soil.</title>
        <authorList>
            <person name="Chen L."/>
            <person name="Wang D."/>
            <person name="Yang S."/>
            <person name="Wang G."/>
        </authorList>
    </citation>
    <scope>NUCLEOTIDE SEQUENCE [LARGE SCALE GENOMIC DNA]</scope>
    <source>
        <strain evidence="1 2">DJ57</strain>
    </source>
</reference>
<comment type="caution">
    <text evidence="1">The sequence shown here is derived from an EMBL/GenBank/DDBJ whole genome shotgun (WGS) entry which is preliminary data.</text>
</comment>
<dbReference type="Proteomes" id="UP000192796">
    <property type="component" value="Unassembled WGS sequence"/>
</dbReference>
<protein>
    <submittedName>
        <fullName evidence="1">Uncharacterized protein</fullName>
    </submittedName>
</protein>